<keyword evidence="3" id="KW-0479">Metal-binding</keyword>
<gene>
    <name evidence="11" type="ORF">PAI11_06540</name>
</gene>
<evidence type="ECO:0000256" key="5">
    <source>
        <dbReference type="ARBA" id="ARBA00022801"/>
    </source>
</evidence>
<dbReference type="InterPro" id="IPR044298">
    <property type="entry name" value="MIG/MutY"/>
</dbReference>
<dbReference type="GO" id="GO:0006298">
    <property type="term" value="P:mismatch repair"/>
    <property type="evidence" value="ECO:0007669"/>
    <property type="project" value="TreeGrafter"/>
</dbReference>
<dbReference type="OrthoDB" id="9802365at2"/>
<name>H0E1J2_9ACTN</name>
<dbReference type="Gene3D" id="1.10.1670.10">
    <property type="entry name" value="Helix-hairpin-Helix base-excision DNA repair enzymes (C-terminal)"/>
    <property type="match status" value="1"/>
</dbReference>
<dbReference type="RefSeq" id="WP_007570829.1">
    <property type="nucleotide sequence ID" value="NZ_AGUD01000022.1"/>
</dbReference>
<dbReference type="SUPFAM" id="SSF48150">
    <property type="entry name" value="DNA-glycosylase"/>
    <property type="match status" value="1"/>
</dbReference>
<comment type="cofactor">
    <cofactor evidence="1">
        <name>[4Fe-4S] cluster</name>
        <dbReference type="ChEBI" id="CHEBI:49883"/>
    </cofactor>
</comment>
<evidence type="ECO:0000256" key="7">
    <source>
        <dbReference type="ARBA" id="ARBA00023014"/>
    </source>
</evidence>
<dbReference type="GO" id="GO:0051536">
    <property type="term" value="F:iron-sulfur cluster binding"/>
    <property type="evidence" value="ECO:0007669"/>
    <property type="project" value="UniProtKB-KW"/>
</dbReference>
<comment type="similarity">
    <text evidence="2">Belongs to the Nth/MutY family.</text>
</comment>
<reference evidence="11 12" key="1">
    <citation type="journal article" date="2013" name="Biodegradation">
        <title>Quantitative proteomic analysis of ibuprofen-degrading Patulibacter sp. strain I11.</title>
        <authorList>
            <person name="Almeida B."/>
            <person name="Kjeldal H."/>
            <person name="Lolas I."/>
            <person name="Knudsen A.D."/>
            <person name="Carvalho G."/>
            <person name="Nielsen K.L."/>
            <person name="Barreto Crespo M.T."/>
            <person name="Stensballe A."/>
            <person name="Nielsen J.L."/>
        </authorList>
    </citation>
    <scope>NUCLEOTIDE SEQUENCE [LARGE SCALE GENOMIC DNA]</scope>
    <source>
        <strain evidence="11 12">I11</strain>
    </source>
</reference>
<evidence type="ECO:0000256" key="4">
    <source>
        <dbReference type="ARBA" id="ARBA00022763"/>
    </source>
</evidence>
<dbReference type="PANTHER" id="PTHR42944:SF1">
    <property type="entry name" value="ADENINE DNA GLYCOSYLASE"/>
    <property type="match status" value="1"/>
</dbReference>
<keyword evidence="7" id="KW-0411">Iron-sulfur</keyword>
<evidence type="ECO:0000256" key="9">
    <source>
        <dbReference type="ARBA" id="ARBA00023295"/>
    </source>
</evidence>
<evidence type="ECO:0000259" key="10">
    <source>
        <dbReference type="SMART" id="SM00478"/>
    </source>
</evidence>
<dbReference type="GO" id="GO:0035485">
    <property type="term" value="F:adenine/guanine mispair binding"/>
    <property type="evidence" value="ECO:0007669"/>
    <property type="project" value="TreeGrafter"/>
</dbReference>
<dbReference type="PANTHER" id="PTHR42944">
    <property type="entry name" value="ADENINE DNA GLYCOSYLASE"/>
    <property type="match status" value="1"/>
</dbReference>
<dbReference type="Proteomes" id="UP000005143">
    <property type="component" value="Unassembled WGS sequence"/>
</dbReference>
<dbReference type="GO" id="GO:0046872">
    <property type="term" value="F:metal ion binding"/>
    <property type="evidence" value="ECO:0007669"/>
    <property type="project" value="UniProtKB-KW"/>
</dbReference>
<evidence type="ECO:0000256" key="2">
    <source>
        <dbReference type="ARBA" id="ARBA00008343"/>
    </source>
</evidence>
<evidence type="ECO:0000313" key="12">
    <source>
        <dbReference type="Proteomes" id="UP000005143"/>
    </source>
</evidence>
<evidence type="ECO:0000256" key="3">
    <source>
        <dbReference type="ARBA" id="ARBA00022723"/>
    </source>
</evidence>
<organism evidence="11 12">
    <name type="scientific">Patulibacter medicamentivorans</name>
    <dbReference type="NCBI Taxonomy" id="1097667"/>
    <lineage>
        <taxon>Bacteria</taxon>
        <taxon>Bacillati</taxon>
        <taxon>Actinomycetota</taxon>
        <taxon>Thermoleophilia</taxon>
        <taxon>Solirubrobacterales</taxon>
        <taxon>Patulibacteraceae</taxon>
        <taxon>Patulibacter</taxon>
    </lineage>
</organism>
<dbReference type="CDD" id="cd00056">
    <property type="entry name" value="ENDO3c"/>
    <property type="match status" value="1"/>
</dbReference>
<dbReference type="EMBL" id="AGUD01000022">
    <property type="protein sequence ID" value="EHN12477.1"/>
    <property type="molecule type" value="Genomic_DNA"/>
</dbReference>
<keyword evidence="6" id="KW-0408">Iron</keyword>
<dbReference type="InterPro" id="IPR023170">
    <property type="entry name" value="HhH_base_excis_C"/>
</dbReference>
<dbReference type="InterPro" id="IPR003265">
    <property type="entry name" value="HhH-GPD_domain"/>
</dbReference>
<accession>H0E1J2</accession>
<keyword evidence="12" id="KW-1185">Reference proteome</keyword>
<keyword evidence="9 11" id="KW-0326">Glycosidase</keyword>
<feature type="domain" description="HhH-GPD" evidence="10">
    <location>
        <begin position="44"/>
        <end position="179"/>
    </location>
</feature>
<dbReference type="Pfam" id="PF00730">
    <property type="entry name" value="HhH-GPD"/>
    <property type="match status" value="1"/>
</dbReference>
<evidence type="ECO:0000313" key="11">
    <source>
        <dbReference type="EMBL" id="EHN12477.1"/>
    </source>
</evidence>
<evidence type="ECO:0000256" key="8">
    <source>
        <dbReference type="ARBA" id="ARBA00023204"/>
    </source>
</evidence>
<keyword evidence="4" id="KW-0227">DNA damage</keyword>
<dbReference type="GO" id="GO:0032357">
    <property type="term" value="F:oxidized purine DNA binding"/>
    <property type="evidence" value="ECO:0007669"/>
    <property type="project" value="TreeGrafter"/>
</dbReference>
<dbReference type="SMART" id="SM00478">
    <property type="entry name" value="ENDO3c"/>
    <property type="match status" value="1"/>
</dbReference>
<keyword evidence="8" id="KW-0234">DNA repair</keyword>
<dbReference type="EC" id="3.2.2.-" evidence="11"/>
<keyword evidence="5 11" id="KW-0378">Hydrolase</keyword>
<dbReference type="InterPro" id="IPR011257">
    <property type="entry name" value="DNA_glycosylase"/>
</dbReference>
<dbReference type="GO" id="GO:0006284">
    <property type="term" value="P:base-excision repair"/>
    <property type="evidence" value="ECO:0007669"/>
    <property type="project" value="InterPro"/>
</dbReference>
<dbReference type="GO" id="GO:0034039">
    <property type="term" value="F:8-oxo-7,8-dihydroguanine DNA N-glycosylase activity"/>
    <property type="evidence" value="ECO:0007669"/>
    <property type="project" value="TreeGrafter"/>
</dbReference>
<protein>
    <submittedName>
        <fullName evidence="11">A/G-specific adenine glycosylase</fullName>
        <ecNumber evidence="11">3.2.2.-</ecNumber>
    </submittedName>
</protein>
<dbReference type="GO" id="GO:0000701">
    <property type="term" value="F:purine-specific mismatch base pair DNA N-glycosylase activity"/>
    <property type="evidence" value="ECO:0007669"/>
    <property type="project" value="TreeGrafter"/>
</dbReference>
<sequence length="277" mass="29894">MPSPSASAREQAVDAILGWYGRGARDLPWRRTRDPYAILVSEVMLQQTQVSRVVERYLRWIERWPTAGGLAAADRRDVLAAWVGLGYNSRAVRLHEACIAVARHGWPADAAGLRRLPGIGPYTAAAVASFAFGERVAAVDTNAVRIAARLGLGDPHELLPEAPEHAVTWNQAAMELGATVCRARDAACHRCPAERWCASAGRVVIPPRAAAGSRVRFEDTDRYVRGRIVAALAAGDELPDGIAPERLERAVEALCRDGLLERTGSGPRLAAAADERA</sequence>
<dbReference type="PATRIC" id="fig|1097667.3.peg.651"/>
<dbReference type="AlphaFoldDB" id="H0E1J2"/>
<dbReference type="Gene3D" id="1.10.340.30">
    <property type="entry name" value="Hypothetical protein, domain 2"/>
    <property type="match status" value="1"/>
</dbReference>
<comment type="caution">
    <text evidence="11">The sequence shown here is derived from an EMBL/GenBank/DDBJ whole genome shotgun (WGS) entry which is preliminary data.</text>
</comment>
<evidence type="ECO:0000256" key="1">
    <source>
        <dbReference type="ARBA" id="ARBA00001966"/>
    </source>
</evidence>
<proteinExistence type="inferred from homology"/>
<evidence type="ECO:0000256" key="6">
    <source>
        <dbReference type="ARBA" id="ARBA00023004"/>
    </source>
</evidence>